<name>A0A4Y2PBX4_ARAVE</name>
<reference evidence="2 3" key="1">
    <citation type="journal article" date="2019" name="Sci. Rep.">
        <title>Orb-weaving spider Araneus ventricosus genome elucidates the spidroin gene catalogue.</title>
        <authorList>
            <person name="Kono N."/>
            <person name="Nakamura H."/>
            <person name="Ohtoshi R."/>
            <person name="Moran D.A.P."/>
            <person name="Shinohara A."/>
            <person name="Yoshida Y."/>
            <person name="Fujiwara M."/>
            <person name="Mori M."/>
            <person name="Tomita M."/>
            <person name="Arakawa K."/>
        </authorList>
    </citation>
    <scope>NUCLEOTIDE SEQUENCE [LARGE SCALE GENOMIC DNA]</scope>
</reference>
<dbReference type="EMBL" id="BGPR01010689">
    <property type="protein sequence ID" value="GBN47506.1"/>
    <property type="molecule type" value="Genomic_DNA"/>
</dbReference>
<keyword evidence="1" id="KW-0175">Coiled coil</keyword>
<dbReference type="Proteomes" id="UP000499080">
    <property type="component" value="Unassembled WGS sequence"/>
</dbReference>
<accession>A0A4Y2PBX4</accession>
<gene>
    <name evidence="2" type="ORF">AVEN_105903_1</name>
</gene>
<proteinExistence type="predicted"/>
<evidence type="ECO:0000256" key="1">
    <source>
        <dbReference type="SAM" id="Coils"/>
    </source>
</evidence>
<organism evidence="2 3">
    <name type="scientific">Araneus ventricosus</name>
    <name type="common">Orbweaver spider</name>
    <name type="synonym">Epeira ventricosa</name>
    <dbReference type="NCBI Taxonomy" id="182803"/>
    <lineage>
        <taxon>Eukaryota</taxon>
        <taxon>Metazoa</taxon>
        <taxon>Ecdysozoa</taxon>
        <taxon>Arthropoda</taxon>
        <taxon>Chelicerata</taxon>
        <taxon>Arachnida</taxon>
        <taxon>Araneae</taxon>
        <taxon>Araneomorphae</taxon>
        <taxon>Entelegynae</taxon>
        <taxon>Araneoidea</taxon>
        <taxon>Araneidae</taxon>
        <taxon>Araneus</taxon>
    </lineage>
</organism>
<evidence type="ECO:0000313" key="3">
    <source>
        <dbReference type="Proteomes" id="UP000499080"/>
    </source>
</evidence>
<sequence>MGLKELRAEHLKKYMDLKRCLESVLTRNRNMEEKETRDDFNLARRSAVGKSKEKENLERMMLKRHRLLLQIRETIKNATASVKDVKENEASERGHGKMKEELSNKLEEFENKLNQMTKMLEDIGTFIMGNDPHINRKQTPSYFANPIRECDRIEERRYYVRKEVSANRRNNQLKAANLNRGLVMDVEGQGASKSDSTFDLTSLDEALPPVSHYSKRATGMKRTLKLQDLVMNNMKENRLLRFAATGLCSMDTTSAGGNS</sequence>
<dbReference type="AlphaFoldDB" id="A0A4Y2PBX4"/>
<comment type="caution">
    <text evidence="2">The sequence shown here is derived from an EMBL/GenBank/DDBJ whole genome shotgun (WGS) entry which is preliminary data.</text>
</comment>
<keyword evidence="3" id="KW-1185">Reference proteome</keyword>
<feature type="coiled-coil region" evidence="1">
    <location>
        <begin position="68"/>
        <end position="119"/>
    </location>
</feature>
<evidence type="ECO:0000313" key="2">
    <source>
        <dbReference type="EMBL" id="GBN47506.1"/>
    </source>
</evidence>
<protein>
    <submittedName>
        <fullName evidence="2">Uncharacterized protein</fullName>
    </submittedName>
</protein>